<dbReference type="Pfam" id="PF15902">
    <property type="entry name" value="Sortilin-Vps10"/>
    <property type="match status" value="1"/>
</dbReference>
<organism evidence="3">
    <name type="scientific">marine sediment metagenome</name>
    <dbReference type="NCBI Taxonomy" id="412755"/>
    <lineage>
        <taxon>unclassified sequences</taxon>
        <taxon>metagenomes</taxon>
        <taxon>ecological metagenomes</taxon>
    </lineage>
</organism>
<evidence type="ECO:0000313" key="3">
    <source>
        <dbReference type="EMBL" id="GAH65757.1"/>
    </source>
</evidence>
<dbReference type="InterPro" id="IPR031778">
    <property type="entry name" value="Sortilin_N"/>
</dbReference>
<dbReference type="InterPro" id="IPR052025">
    <property type="entry name" value="Xyloglucanase_GH74"/>
</dbReference>
<name>X1H8N2_9ZZZZ</name>
<accession>X1H8N2</accession>
<evidence type="ECO:0000259" key="2">
    <source>
        <dbReference type="Pfam" id="PF15902"/>
    </source>
</evidence>
<dbReference type="GO" id="GO:0010411">
    <property type="term" value="P:xyloglucan metabolic process"/>
    <property type="evidence" value="ECO:0007669"/>
    <property type="project" value="TreeGrafter"/>
</dbReference>
<reference evidence="3" key="1">
    <citation type="journal article" date="2014" name="Front. Microbiol.">
        <title>High frequency of phylogenetically diverse reductive dehalogenase-homologous genes in deep subseafloor sedimentary metagenomes.</title>
        <authorList>
            <person name="Kawai M."/>
            <person name="Futagami T."/>
            <person name="Toyoda A."/>
            <person name="Takaki Y."/>
            <person name="Nishi S."/>
            <person name="Hori S."/>
            <person name="Arai W."/>
            <person name="Tsubouchi T."/>
            <person name="Morono Y."/>
            <person name="Uchiyama I."/>
            <person name="Ito T."/>
            <person name="Fujiyama A."/>
            <person name="Inagaki F."/>
            <person name="Takami H."/>
        </authorList>
    </citation>
    <scope>NUCLEOTIDE SEQUENCE</scope>
    <source>
        <strain evidence="3">Expedition CK06-06</strain>
    </source>
</reference>
<evidence type="ECO:0000256" key="1">
    <source>
        <dbReference type="ARBA" id="ARBA00022737"/>
    </source>
</evidence>
<proteinExistence type="predicted"/>
<feature type="non-terminal residue" evidence="3">
    <location>
        <position position="1"/>
    </location>
</feature>
<dbReference type="CDD" id="cd15482">
    <property type="entry name" value="Sialidase_non-viral"/>
    <property type="match status" value="1"/>
</dbReference>
<dbReference type="InterPro" id="IPR036278">
    <property type="entry name" value="Sialidase_sf"/>
</dbReference>
<dbReference type="Gene3D" id="2.130.10.10">
    <property type="entry name" value="YVTN repeat-like/Quinoprotein amine dehydrogenase"/>
    <property type="match status" value="1"/>
</dbReference>
<keyword evidence="1" id="KW-0677">Repeat</keyword>
<sequence length="260" mass="28858">SDSLTLYAAAYEHRRLPYYFSSGGPGSGLYKTTDGGGTWTKLTEDLPEGVMGRIGIDVSRSNPNIVYALIEHEDAGIWRSEDKGKSWKRTCDKETYERVNSRPFYYSQIRVDPSDDKVVYVFSGGSYVSKDMGKKFKSISGGTHPDHHALWIDPSNPLHLIDGNDGGIDITYDGGKNWHAIQHMALAEVYQIGFDMRKPYYVYCGLQDNGSWGGPSASIDTAGITNADWYTIGGGDGFYAQVDPTDPNIIYRNYQMNGLS</sequence>
<protein>
    <recommendedName>
        <fullName evidence="2">Sortilin N-terminal domain-containing protein</fullName>
    </recommendedName>
</protein>
<dbReference type="PANTHER" id="PTHR43739:SF5">
    <property type="entry name" value="EXO-ALPHA-SIALIDASE"/>
    <property type="match status" value="1"/>
</dbReference>
<comment type="caution">
    <text evidence="3">The sequence shown here is derived from an EMBL/GenBank/DDBJ whole genome shotgun (WGS) entry which is preliminary data.</text>
</comment>
<gene>
    <name evidence="3" type="ORF">S03H2_52413</name>
</gene>
<dbReference type="AlphaFoldDB" id="X1H8N2"/>
<dbReference type="EMBL" id="BARU01033293">
    <property type="protein sequence ID" value="GAH65757.1"/>
    <property type="molecule type" value="Genomic_DNA"/>
</dbReference>
<feature type="domain" description="Sortilin N-terminal" evidence="2">
    <location>
        <begin position="77"/>
        <end position="185"/>
    </location>
</feature>
<dbReference type="InterPro" id="IPR015943">
    <property type="entry name" value="WD40/YVTN_repeat-like_dom_sf"/>
</dbReference>
<dbReference type="SUPFAM" id="SSF50939">
    <property type="entry name" value="Sialidases"/>
    <property type="match status" value="1"/>
</dbReference>
<feature type="non-terminal residue" evidence="3">
    <location>
        <position position="260"/>
    </location>
</feature>
<dbReference type="PANTHER" id="PTHR43739">
    <property type="entry name" value="XYLOGLUCANASE (EUROFUNG)"/>
    <property type="match status" value="1"/>
</dbReference>